<name>A0A494WX31_9FIRM</name>
<dbReference type="GO" id="GO:0015105">
    <property type="term" value="F:arsenite transmembrane transporter activity"/>
    <property type="evidence" value="ECO:0007669"/>
    <property type="project" value="TreeGrafter"/>
</dbReference>
<dbReference type="InterPro" id="IPR038770">
    <property type="entry name" value="Na+/solute_symporter_sf"/>
</dbReference>
<evidence type="ECO:0000256" key="4">
    <source>
        <dbReference type="ARBA" id="ARBA00022475"/>
    </source>
</evidence>
<proteinExistence type="inferred from homology"/>
<evidence type="ECO:0000256" key="6">
    <source>
        <dbReference type="ARBA" id="ARBA00022989"/>
    </source>
</evidence>
<keyword evidence="4" id="KW-1003">Cell membrane</keyword>
<comment type="similarity">
    <text evidence="2">Belongs to the arsenical resistance-3 (ACR3) (TC 2.A.59) family.</text>
</comment>
<dbReference type="RefSeq" id="WP_121451943.1">
    <property type="nucleotide sequence ID" value="NZ_RBWE01000001.1"/>
</dbReference>
<evidence type="ECO:0000313" key="9">
    <source>
        <dbReference type="EMBL" id="RKO67533.1"/>
    </source>
</evidence>
<feature type="transmembrane region" description="Helical" evidence="8">
    <location>
        <begin position="67"/>
        <end position="93"/>
    </location>
</feature>
<reference evidence="9 10" key="1">
    <citation type="submission" date="2018-10" db="EMBL/GenBank/DDBJ databases">
        <authorList>
            <person name="Grouzdev D.S."/>
            <person name="Krutkina M.S."/>
            <person name="Tourova T.P."/>
            <person name="Nazina T.N."/>
        </authorList>
    </citation>
    <scope>NUCLEOTIDE SEQUENCE [LARGE SCALE GENOMIC DNA]</scope>
    <source>
        <strain evidence="9 10">435</strain>
    </source>
</reference>
<evidence type="ECO:0000313" key="10">
    <source>
        <dbReference type="Proteomes" id="UP000271256"/>
    </source>
</evidence>
<feature type="transmembrane region" description="Helical" evidence="8">
    <location>
        <begin position="35"/>
        <end position="55"/>
    </location>
</feature>
<keyword evidence="6 8" id="KW-1133">Transmembrane helix</keyword>
<evidence type="ECO:0000256" key="8">
    <source>
        <dbReference type="SAM" id="Phobius"/>
    </source>
</evidence>
<sequence>MSPAEFINKYFIIVLIFVICSGLFLGYFYPEYGHFLEALYPVSLFVMLFPMMITIKVNEMVMVSKRIGFITVVMFFNYLVSPLLAAFLGHIFLSGYPDFAVGLIISNVVPCGGMIVAWTAMSRGNAPMTLVITVVSLLAGIVLIPFWIWALAGKYVPVDGWKILQTIFFTIAVPLLLGNFTRVWLTKKFGREKFDCLKPAFTATSLLGLFMIFFIAMMSQSRLILKNLQYIAIVGLPLIAFYILLLAITLLYARFTRTTYQDMVSLVYGVNGKNMSIALAIAVVSFSPLTVLFLAVKSVIQFFILTAFYKITPYLREYWLKVLPVPAVEADKSVGKTA</sequence>
<dbReference type="GO" id="GO:0015104">
    <property type="term" value="F:antimonite transmembrane transporter activity"/>
    <property type="evidence" value="ECO:0007669"/>
    <property type="project" value="TreeGrafter"/>
</dbReference>
<dbReference type="InterPro" id="IPR002657">
    <property type="entry name" value="BilAc:Na_symport/Acr3"/>
</dbReference>
<evidence type="ECO:0000256" key="3">
    <source>
        <dbReference type="ARBA" id="ARBA00022448"/>
    </source>
</evidence>
<dbReference type="Proteomes" id="UP000271256">
    <property type="component" value="Unassembled WGS sequence"/>
</dbReference>
<feature type="transmembrane region" description="Helical" evidence="8">
    <location>
        <begin position="7"/>
        <end position="29"/>
    </location>
</feature>
<evidence type="ECO:0000256" key="1">
    <source>
        <dbReference type="ARBA" id="ARBA00004651"/>
    </source>
</evidence>
<dbReference type="OrthoDB" id="1551454at2"/>
<dbReference type="PANTHER" id="PTHR43057">
    <property type="entry name" value="ARSENITE EFFLUX TRANSPORTER"/>
    <property type="match status" value="1"/>
</dbReference>
<keyword evidence="10" id="KW-1185">Reference proteome</keyword>
<evidence type="ECO:0000256" key="7">
    <source>
        <dbReference type="ARBA" id="ARBA00023136"/>
    </source>
</evidence>
<feature type="transmembrane region" description="Helical" evidence="8">
    <location>
        <begin position="230"/>
        <end position="253"/>
    </location>
</feature>
<keyword evidence="7 8" id="KW-0472">Membrane</keyword>
<comment type="subcellular location">
    <subcellularLocation>
        <location evidence="1">Cell membrane</location>
        <topology evidence="1">Multi-pass membrane protein</topology>
    </subcellularLocation>
</comment>
<evidence type="ECO:0000256" key="2">
    <source>
        <dbReference type="ARBA" id="ARBA00010110"/>
    </source>
</evidence>
<protein>
    <submittedName>
        <fullName evidence="9">Arsenic resistance protein</fullName>
    </submittedName>
</protein>
<gene>
    <name evidence="9" type="ORF">D7024_11570</name>
</gene>
<dbReference type="AlphaFoldDB" id="A0A494WX31"/>
<dbReference type="Gene3D" id="1.20.1530.20">
    <property type="match status" value="1"/>
</dbReference>
<feature type="transmembrane region" description="Helical" evidence="8">
    <location>
        <begin position="197"/>
        <end position="218"/>
    </location>
</feature>
<comment type="caution">
    <text evidence="9">The sequence shown here is derived from an EMBL/GenBank/DDBJ whole genome shotgun (WGS) entry which is preliminary data.</text>
</comment>
<keyword evidence="5 8" id="KW-0812">Transmembrane</keyword>
<dbReference type="PANTHER" id="PTHR43057:SF1">
    <property type="entry name" value="ARSENICAL-RESISTANCE PROTEIN 3"/>
    <property type="match status" value="1"/>
</dbReference>
<dbReference type="Pfam" id="PF01758">
    <property type="entry name" value="SBF"/>
    <property type="match status" value="1"/>
</dbReference>
<dbReference type="EMBL" id="RBWE01000001">
    <property type="protein sequence ID" value="RKO67533.1"/>
    <property type="molecule type" value="Genomic_DNA"/>
</dbReference>
<dbReference type="GO" id="GO:0015297">
    <property type="term" value="F:antiporter activity"/>
    <property type="evidence" value="ECO:0007669"/>
    <property type="project" value="InterPro"/>
</dbReference>
<dbReference type="InterPro" id="IPR004706">
    <property type="entry name" value="Arsenical-R_Acr3"/>
</dbReference>
<keyword evidence="3" id="KW-0813">Transport</keyword>
<accession>A0A494WX31</accession>
<evidence type="ECO:0000256" key="5">
    <source>
        <dbReference type="ARBA" id="ARBA00022692"/>
    </source>
</evidence>
<feature type="transmembrane region" description="Helical" evidence="8">
    <location>
        <begin position="130"/>
        <end position="151"/>
    </location>
</feature>
<dbReference type="GO" id="GO:0005886">
    <property type="term" value="C:plasma membrane"/>
    <property type="evidence" value="ECO:0007669"/>
    <property type="project" value="UniProtKB-SubCell"/>
</dbReference>
<feature type="transmembrane region" description="Helical" evidence="8">
    <location>
        <begin position="163"/>
        <end position="185"/>
    </location>
</feature>
<organism evidence="9 10">
    <name type="scientific">Desulfofundulus salinus</name>
    <dbReference type="NCBI Taxonomy" id="2419843"/>
    <lineage>
        <taxon>Bacteria</taxon>
        <taxon>Bacillati</taxon>
        <taxon>Bacillota</taxon>
        <taxon>Clostridia</taxon>
        <taxon>Eubacteriales</taxon>
        <taxon>Peptococcaceae</taxon>
        <taxon>Desulfofundulus</taxon>
    </lineage>
</organism>
<feature type="transmembrane region" description="Helical" evidence="8">
    <location>
        <begin position="99"/>
        <end position="118"/>
    </location>
</feature>
<feature type="transmembrane region" description="Helical" evidence="8">
    <location>
        <begin position="265"/>
        <end position="286"/>
    </location>
</feature>